<reference evidence="2 3" key="1">
    <citation type="submission" date="2019-03" db="EMBL/GenBank/DDBJ databases">
        <title>Genomic Encyclopedia of Type Strains, Phase III (KMG-III): the genomes of soil and plant-associated and newly described type strains.</title>
        <authorList>
            <person name="Whitman W."/>
        </authorList>
    </citation>
    <scope>NUCLEOTIDE SEQUENCE [LARGE SCALE GENOMIC DNA]</scope>
    <source>
        <strain evidence="2 3">VKM Ac-2575</strain>
    </source>
</reference>
<sequence length="153" mass="15673">MGCTRSTGGRAGASGEALRSIRLVVAVVAVVVAAACGGGGVGGESSPTPDAESTLLARVPPGGSLPVIVLLAGQYTAEGELPDEQARQVQRKKISAAQTAVLDELAGSQVRNVHRFTYTPQLSLTVDADALRQLLRSSRVAAVHEDTARSQNG</sequence>
<proteinExistence type="predicted"/>
<keyword evidence="1" id="KW-0472">Membrane</keyword>
<dbReference type="Proteomes" id="UP000295151">
    <property type="component" value="Unassembled WGS sequence"/>
</dbReference>
<evidence type="ECO:0008006" key="4">
    <source>
        <dbReference type="Google" id="ProtNLM"/>
    </source>
</evidence>
<evidence type="ECO:0000313" key="3">
    <source>
        <dbReference type="Proteomes" id="UP000295151"/>
    </source>
</evidence>
<keyword evidence="3" id="KW-1185">Reference proteome</keyword>
<keyword evidence="1" id="KW-0812">Transmembrane</keyword>
<protein>
    <recommendedName>
        <fullName evidence="4">Peptidase inhibitor I9</fullName>
    </recommendedName>
</protein>
<evidence type="ECO:0000313" key="2">
    <source>
        <dbReference type="EMBL" id="TDU86576.1"/>
    </source>
</evidence>
<accession>A0A4R7T5S8</accession>
<evidence type="ECO:0000256" key="1">
    <source>
        <dbReference type="SAM" id="Phobius"/>
    </source>
</evidence>
<organism evidence="2 3">
    <name type="scientific">Kribbella voronezhensis</name>
    <dbReference type="NCBI Taxonomy" id="2512212"/>
    <lineage>
        <taxon>Bacteria</taxon>
        <taxon>Bacillati</taxon>
        <taxon>Actinomycetota</taxon>
        <taxon>Actinomycetes</taxon>
        <taxon>Propionibacteriales</taxon>
        <taxon>Kribbellaceae</taxon>
        <taxon>Kribbella</taxon>
    </lineage>
</organism>
<feature type="transmembrane region" description="Helical" evidence="1">
    <location>
        <begin position="21"/>
        <end position="41"/>
    </location>
</feature>
<dbReference type="EMBL" id="SOCE01000001">
    <property type="protein sequence ID" value="TDU86576.1"/>
    <property type="molecule type" value="Genomic_DNA"/>
</dbReference>
<comment type="caution">
    <text evidence="2">The sequence shown here is derived from an EMBL/GenBank/DDBJ whole genome shotgun (WGS) entry which is preliminary data.</text>
</comment>
<gene>
    <name evidence="2" type="ORF">EV138_0086</name>
</gene>
<name>A0A4R7T5S8_9ACTN</name>
<dbReference type="AlphaFoldDB" id="A0A4R7T5S8"/>
<keyword evidence="1" id="KW-1133">Transmembrane helix</keyword>